<name>A0A1E7NGC8_KITAU</name>
<evidence type="ECO:0000313" key="3">
    <source>
        <dbReference type="Proteomes" id="UP000037395"/>
    </source>
</evidence>
<sequence>MTARRTTSGRTLAGLLAAGLLAGAAALVPSAAPAAADTGTGDLPFGSATTVGLHNTYDPAAYQYLAQSLDTGTGMVELDLWTDVITKEWKVSHSNPLGNSNNCTAADNPGQLYGGGTNKNLEHCLDDIRVWLGAHPAAGPLVVKLELKGGFAANMGMGPDQLDALIAAHLGDAVLRPADLLVKPGGGSYATVDEAVRAGNWPSRSALAGRVLLYAIPGTVEENNPFDTLHTDVEYGRHLRDLAAAGRIGQAQLFPAVHGAAAGDPRSKYTGADTGIRPWFVVFDGDAATYLNGIDTAWYDRSHYLVVMTDAQNVAPQISATDPTADQARARTEQLARAHASIVSSDWRKLPTVQSLVLSRG</sequence>
<evidence type="ECO:0000313" key="2">
    <source>
        <dbReference type="EMBL" id="OEV39734.1"/>
    </source>
</evidence>
<evidence type="ECO:0000256" key="1">
    <source>
        <dbReference type="SAM" id="SignalP"/>
    </source>
</evidence>
<dbReference type="InterPro" id="IPR032075">
    <property type="entry name" value="PI-PLC-C1"/>
</dbReference>
<dbReference type="Proteomes" id="UP000037395">
    <property type="component" value="Unassembled WGS sequence"/>
</dbReference>
<feature type="chain" id="PRO_5009199118" description="Lipoprotein" evidence="1">
    <location>
        <begin position="35"/>
        <end position="361"/>
    </location>
</feature>
<dbReference type="OrthoDB" id="195526at2"/>
<evidence type="ECO:0008006" key="4">
    <source>
        <dbReference type="Google" id="ProtNLM"/>
    </source>
</evidence>
<dbReference type="EMBL" id="JPRF03000001">
    <property type="protein sequence ID" value="OEV39734.1"/>
    <property type="molecule type" value="Genomic_DNA"/>
</dbReference>
<accession>A0A1E7NGC8</accession>
<comment type="caution">
    <text evidence="2">The sequence shown here is derived from an EMBL/GenBank/DDBJ whole genome shotgun (WGS) entry which is preliminary data.</text>
</comment>
<dbReference type="AlphaFoldDB" id="A0A1E7NGC8"/>
<keyword evidence="3" id="KW-1185">Reference proteome</keyword>
<protein>
    <recommendedName>
        <fullName evidence="4">Lipoprotein</fullName>
    </recommendedName>
</protein>
<feature type="signal peptide" evidence="1">
    <location>
        <begin position="1"/>
        <end position="34"/>
    </location>
</feature>
<dbReference type="Pfam" id="PF16670">
    <property type="entry name" value="PI-PLC-C1"/>
    <property type="match status" value="1"/>
</dbReference>
<dbReference type="GO" id="GO:0006629">
    <property type="term" value="P:lipid metabolic process"/>
    <property type="evidence" value="ECO:0007669"/>
    <property type="project" value="InterPro"/>
</dbReference>
<dbReference type="SUPFAM" id="SSF51695">
    <property type="entry name" value="PLC-like phosphodiesterases"/>
    <property type="match status" value="1"/>
</dbReference>
<gene>
    <name evidence="2" type="ORF">HS99_0003505</name>
</gene>
<dbReference type="InterPro" id="IPR017946">
    <property type="entry name" value="PLC-like_Pdiesterase_TIM-brl"/>
</dbReference>
<keyword evidence="1" id="KW-0732">Signal</keyword>
<reference evidence="2" key="1">
    <citation type="submission" date="2016-08" db="EMBL/GenBank/DDBJ databases">
        <title>Sequencing, Assembly and Comparative Genomics of S. aureofaciens ATCC 10762.</title>
        <authorList>
            <person name="Gradnigo J.S."/>
            <person name="Johnson N."/>
            <person name="Somerville G.A."/>
        </authorList>
    </citation>
    <scope>NUCLEOTIDE SEQUENCE [LARGE SCALE GENOMIC DNA]</scope>
    <source>
        <strain evidence="2">ATCC 10762</strain>
    </source>
</reference>
<dbReference type="Gene3D" id="3.20.20.190">
    <property type="entry name" value="Phosphatidylinositol (PI) phosphodiesterase"/>
    <property type="match status" value="1"/>
</dbReference>
<organism evidence="2 3">
    <name type="scientific">Kitasatospora aureofaciens</name>
    <name type="common">Streptomyces aureofaciens</name>
    <dbReference type="NCBI Taxonomy" id="1894"/>
    <lineage>
        <taxon>Bacteria</taxon>
        <taxon>Bacillati</taxon>
        <taxon>Actinomycetota</taxon>
        <taxon>Actinomycetes</taxon>
        <taxon>Kitasatosporales</taxon>
        <taxon>Streptomycetaceae</taxon>
        <taxon>Kitasatospora</taxon>
    </lineage>
</organism>
<dbReference type="CDD" id="cd08589">
    <property type="entry name" value="PI-PLCc_SaPLC1_like"/>
    <property type="match status" value="1"/>
</dbReference>
<dbReference type="GO" id="GO:0008081">
    <property type="term" value="F:phosphoric diester hydrolase activity"/>
    <property type="evidence" value="ECO:0007669"/>
    <property type="project" value="InterPro"/>
</dbReference>
<dbReference type="RefSeq" id="WP_030550471.1">
    <property type="nucleotide sequence ID" value="NZ_JBIWMM010000003.1"/>
</dbReference>
<proteinExistence type="predicted"/>